<evidence type="ECO:0000259" key="11">
    <source>
        <dbReference type="Pfam" id="PF16187"/>
    </source>
</evidence>
<evidence type="ECO:0000256" key="1">
    <source>
        <dbReference type="ARBA" id="ARBA00001947"/>
    </source>
</evidence>
<feature type="domain" description="Peptidase M16 middle/third" evidence="11">
    <location>
        <begin position="410"/>
        <end position="691"/>
    </location>
</feature>
<dbReference type="GO" id="GO:0043171">
    <property type="term" value="P:peptide catabolic process"/>
    <property type="evidence" value="ECO:0007669"/>
    <property type="project" value="TreeGrafter"/>
</dbReference>
<keyword evidence="14" id="KW-1185">Reference proteome</keyword>
<dbReference type="Pfam" id="PF22456">
    <property type="entry name" value="PqqF-like_C_4"/>
    <property type="match status" value="1"/>
</dbReference>
<comment type="similarity">
    <text evidence="2 8">Belongs to the peptidase M16 family.</text>
</comment>
<evidence type="ECO:0000256" key="5">
    <source>
        <dbReference type="ARBA" id="ARBA00022801"/>
    </source>
</evidence>
<dbReference type="InterPro" id="IPR054734">
    <property type="entry name" value="PqqF-like_C_4"/>
</dbReference>
<dbReference type="PANTHER" id="PTHR43690:SF18">
    <property type="entry name" value="INSULIN-DEGRADING ENZYME-RELATED"/>
    <property type="match status" value="1"/>
</dbReference>
<comment type="cofactor">
    <cofactor evidence="1">
        <name>Zn(2+)</name>
        <dbReference type="ChEBI" id="CHEBI:29105"/>
    </cofactor>
</comment>
<name>A0A0C3BMQ1_SERVB</name>
<dbReference type="InterPro" id="IPR011765">
    <property type="entry name" value="Pept_M16_N"/>
</dbReference>
<dbReference type="HOGENOM" id="CLU_004639_1_1_1"/>
<keyword evidence="5" id="KW-0378">Hydrolase</keyword>
<evidence type="ECO:0000256" key="6">
    <source>
        <dbReference type="ARBA" id="ARBA00022833"/>
    </source>
</evidence>
<dbReference type="Proteomes" id="UP000054097">
    <property type="component" value="Unassembled WGS sequence"/>
</dbReference>
<evidence type="ECO:0000313" key="14">
    <source>
        <dbReference type="Proteomes" id="UP000054097"/>
    </source>
</evidence>
<reference evidence="14" key="2">
    <citation type="submission" date="2015-01" db="EMBL/GenBank/DDBJ databases">
        <title>Evolutionary Origins and Diversification of the Mycorrhizal Mutualists.</title>
        <authorList>
            <consortium name="DOE Joint Genome Institute"/>
            <consortium name="Mycorrhizal Genomics Consortium"/>
            <person name="Kohler A."/>
            <person name="Kuo A."/>
            <person name="Nagy L.G."/>
            <person name="Floudas D."/>
            <person name="Copeland A."/>
            <person name="Barry K.W."/>
            <person name="Cichocki N."/>
            <person name="Veneault-Fourrey C."/>
            <person name="LaButti K."/>
            <person name="Lindquist E.A."/>
            <person name="Lipzen A."/>
            <person name="Lundell T."/>
            <person name="Morin E."/>
            <person name="Murat C."/>
            <person name="Riley R."/>
            <person name="Ohm R."/>
            <person name="Sun H."/>
            <person name="Tunlid A."/>
            <person name="Henrissat B."/>
            <person name="Grigoriev I.V."/>
            <person name="Hibbett D.S."/>
            <person name="Martin F."/>
        </authorList>
    </citation>
    <scope>NUCLEOTIDE SEQUENCE [LARGE SCALE GENOMIC DNA]</scope>
    <source>
        <strain evidence="14">MAFF 305830</strain>
    </source>
</reference>
<dbReference type="GO" id="GO:0046872">
    <property type="term" value="F:metal ion binding"/>
    <property type="evidence" value="ECO:0007669"/>
    <property type="project" value="UniProtKB-KW"/>
</dbReference>
<organism evidence="13 14">
    <name type="scientific">Serendipita vermifera MAFF 305830</name>
    <dbReference type="NCBI Taxonomy" id="933852"/>
    <lineage>
        <taxon>Eukaryota</taxon>
        <taxon>Fungi</taxon>
        <taxon>Dikarya</taxon>
        <taxon>Basidiomycota</taxon>
        <taxon>Agaricomycotina</taxon>
        <taxon>Agaricomycetes</taxon>
        <taxon>Sebacinales</taxon>
        <taxon>Serendipitaceae</taxon>
        <taxon>Serendipita</taxon>
    </lineage>
</organism>
<dbReference type="FunFam" id="3.30.830.10:FF:000012">
    <property type="entry name" value="Protease 3"/>
    <property type="match status" value="1"/>
</dbReference>
<dbReference type="Pfam" id="PF00675">
    <property type="entry name" value="Peptidase_M16"/>
    <property type="match status" value="1"/>
</dbReference>
<feature type="domain" description="Peptidase M16 N-terminal" evidence="9">
    <location>
        <begin position="43"/>
        <end position="167"/>
    </location>
</feature>
<keyword evidence="3" id="KW-0645">Protease</keyword>
<evidence type="ECO:0000256" key="8">
    <source>
        <dbReference type="RuleBase" id="RU004447"/>
    </source>
</evidence>
<evidence type="ECO:0000256" key="4">
    <source>
        <dbReference type="ARBA" id="ARBA00022723"/>
    </source>
</evidence>
<dbReference type="GO" id="GO:0051603">
    <property type="term" value="P:proteolysis involved in protein catabolic process"/>
    <property type="evidence" value="ECO:0007669"/>
    <property type="project" value="TreeGrafter"/>
</dbReference>
<gene>
    <name evidence="13" type="ORF">M408DRAFT_19687</name>
</gene>
<evidence type="ECO:0000259" key="10">
    <source>
        <dbReference type="Pfam" id="PF05193"/>
    </source>
</evidence>
<proteinExistence type="inferred from homology"/>
<evidence type="ECO:0000256" key="3">
    <source>
        <dbReference type="ARBA" id="ARBA00022670"/>
    </source>
</evidence>
<evidence type="ECO:0000313" key="13">
    <source>
        <dbReference type="EMBL" id="KIM33384.1"/>
    </source>
</evidence>
<protein>
    <recommendedName>
        <fullName evidence="15">Peptidase M16 N-terminal domain-containing protein</fullName>
    </recommendedName>
</protein>
<dbReference type="EMBL" id="KN824278">
    <property type="protein sequence ID" value="KIM33384.1"/>
    <property type="molecule type" value="Genomic_DNA"/>
</dbReference>
<accession>A0A0C3BMQ1</accession>
<evidence type="ECO:0000259" key="9">
    <source>
        <dbReference type="Pfam" id="PF00675"/>
    </source>
</evidence>
<keyword evidence="4" id="KW-0479">Metal-binding</keyword>
<dbReference type="InterPro" id="IPR007863">
    <property type="entry name" value="Peptidase_M16_C"/>
</dbReference>
<dbReference type="GO" id="GO:0005739">
    <property type="term" value="C:mitochondrion"/>
    <property type="evidence" value="ECO:0007669"/>
    <property type="project" value="TreeGrafter"/>
</dbReference>
<dbReference type="OrthoDB" id="952271at2759"/>
<dbReference type="GO" id="GO:0004222">
    <property type="term" value="F:metalloendopeptidase activity"/>
    <property type="evidence" value="ECO:0007669"/>
    <property type="project" value="InterPro"/>
</dbReference>
<keyword evidence="7" id="KW-0482">Metalloprotease</keyword>
<reference evidence="13 14" key="1">
    <citation type="submission" date="2014-04" db="EMBL/GenBank/DDBJ databases">
        <authorList>
            <consortium name="DOE Joint Genome Institute"/>
            <person name="Kuo A."/>
            <person name="Zuccaro A."/>
            <person name="Kohler A."/>
            <person name="Nagy L.G."/>
            <person name="Floudas D."/>
            <person name="Copeland A."/>
            <person name="Barry K.W."/>
            <person name="Cichocki N."/>
            <person name="Veneault-Fourrey C."/>
            <person name="LaButti K."/>
            <person name="Lindquist E.A."/>
            <person name="Lipzen A."/>
            <person name="Lundell T."/>
            <person name="Morin E."/>
            <person name="Murat C."/>
            <person name="Sun H."/>
            <person name="Tunlid A."/>
            <person name="Henrissat B."/>
            <person name="Grigoriev I.V."/>
            <person name="Hibbett D.S."/>
            <person name="Martin F."/>
            <person name="Nordberg H.P."/>
            <person name="Cantor M.N."/>
            <person name="Hua S.X."/>
        </authorList>
    </citation>
    <scope>NUCLEOTIDE SEQUENCE [LARGE SCALE GENOMIC DNA]</scope>
    <source>
        <strain evidence="13 14">MAFF 305830</strain>
    </source>
</reference>
<dbReference type="PANTHER" id="PTHR43690">
    <property type="entry name" value="NARDILYSIN"/>
    <property type="match status" value="1"/>
</dbReference>
<dbReference type="Pfam" id="PF16187">
    <property type="entry name" value="Peptidase_M16_M"/>
    <property type="match status" value="1"/>
</dbReference>
<dbReference type="GO" id="GO:0005829">
    <property type="term" value="C:cytosol"/>
    <property type="evidence" value="ECO:0007669"/>
    <property type="project" value="TreeGrafter"/>
</dbReference>
<dbReference type="Pfam" id="PF05193">
    <property type="entry name" value="Peptidase_M16_C"/>
    <property type="match status" value="1"/>
</dbReference>
<dbReference type="PROSITE" id="PS00143">
    <property type="entry name" value="INSULINASE"/>
    <property type="match status" value="1"/>
</dbReference>
<feature type="domain" description="Coenzyme PQQ synthesis protein F-like C-terminal lobe" evidence="12">
    <location>
        <begin position="803"/>
        <end position="904"/>
    </location>
</feature>
<dbReference type="STRING" id="933852.A0A0C3BMQ1"/>
<dbReference type="Gene3D" id="3.30.830.10">
    <property type="entry name" value="Metalloenzyme, LuxS/M16 peptidase-like"/>
    <property type="match status" value="4"/>
</dbReference>
<evidence type="ECO:0000256" key="2">
    <source>
        <dbReference type="ARBA" id="ARBA00007261"/>
    </source>
</evidence>
<keyword evidence="6" id="KW-0862">Zinc</keyword>
<evidence type="ECO:0000256" key="7">
    <source>
        <dbReference type="ARBA" id="ARBA00023049"/>
    </source>
</evidence>
<evidence type="ECO:0000259" key="12">
    <source>
        <dbReference type="Pfam" id="PF22456"/>
    </source>
</evidence>
<dbReference type="SUPFAM" id="SSF63411">
    <property type="entry name" value="LuxS/MPP-like metallohydrolase"/>
    <property type="match status" value="4"/>
</dbReference>
<sequence>MSTMQNWAFDPRKKRWLFEKPISKPLLDDTTYRLIMLENNLQVLLISDRSADQVGMALDVGVGHVSDPKDMPGLAHFCEHLLFMGTTPFPEENAYKQFVKRHGGFTNASTAASTTTYQFSIQAPYLSGAMERFAAFFHSPLFSSSCVGREVLAVDSENSKNQQMDSRRLYQLWKSQSDEGHPWNTFGCGNKDTLLPSSKEETQNGMSTGNSDEEALKLTRMRVMQWWEANYCAGRMKVAVVGAESLDDLEELAIKNLHPIPNRQLGPPPVIKAPPWSNDHDSYASLSNLVFVKTIKDMNRLEIRFLLPDQDPQYMVAPTRYVSNLIGHEGPGSALNLMMTRGLATALSCGFNSAGRGMSMLDVDISLTKEGLVKYRRVLAILFRSIERLPAALQSPYHFEERRLMGDIGFKYREKSGSLGTYTKMLARRMNAPYAREHILSCGVDEWQFDSAAIETVIACLTLSRARVFVAAREFEGIDNAVGEWEAEKWYGTEYLRSRLDDELPALTVEEDKSLYLPEINPFLPKGLEVNRTDTQTALKAPVIVYKNTKCVLWFKKDDQFWCPRGYITIKIQSPAFGDSLSHLVQTRILVELMADRLQAPGYAADLAGITYDISCSLEDILVKVSGYSDRLEDVLYMILREILDLKIEKDRFEVVIEKIKRAYDNAYIRQSGEMSDLFLGQALGEKLFPAPDRRRELEHTTLDTVASHAGRVFEKGYFTVLIHGNISQERAVETMQGIENMLPSRPLVPSEHISPRSLLVPPNANIVLVLPVPNVKEENSAISYLCVAGSASHKPTRAMISLLSTMMSEPFFHTMRTLEQLGYNVKCDSWSRNATSGDIGMRFRVQSTRHPEYLESRIEAFLQTYLMKLENMTPSEFDEHKRGVVDRKRKKLVNLGEEYARFWSHIDTEDLEFDEGWSPIIITILKEELLGLTTNHSAEQDAQIIEGLALEQVVDFFKQKIYPSQTRQKLSAHLVSTTASEKLKDEMAASISQMSRKVFTDLAELRAGLRVSAIGDPDL</sequence>
<dbReference type="InterPro" id="IPR011249">
    <property type="entry name" value="Metalloenz_LuxS/M16"/>
</dbReference>
<dbReference type="InterPro" id="IPR001431">
    <property type="entry name" value="Pept_M16_Zn_BS"/>
</dbReference>
<evidence type="ECO:0008006" key="15">
    <source>
        <dbReference type="Google" id="ProtNLM"/>
    </source>
</evidence>
<dbReference type="InterPro" id="IPR032632">
    <property type="entry name" value="Peptidase_M16_M"/>
</dbReference>
<dbReference type="AlphaFoldDB" id="A0A0C3BMQ1"/>
<dbReference type="InterPro" id="IPR050626">
    <property type="entry name" value="Peptidase_M16"/>
</dbReference>
<feature type="domain" description="Peptidase M16 C-terminal" evidence="10">
    <location>
        <begin position="217"/>
        <end position="390"/>
    </location>
</feature>